<comment type="caution">
    <text evidence="1">The sequence shown here is derived from an EMBL/GenBank/DDBJ whole genome shotgun (WGS) entry which is preliminary data.</text>
</comment>
<evidence type="ECO:0000313" key="2">
    <source>
        <dbReference type="Proteomes" id="UP001062632"/>
    </source>
</evidence>
<accession>A0ABQ0QQ33</accession>
<proteinExistence type="predicted"/>
<protein>
    <submittedName>
        <fullName evidence="1">Uncharacterized protein</fullName>
    </submittedName>
</protein>
<name>A0ABQ0QQ33_9PROT</name>
<gene>
    <name evidence="1" type="ORF">AA106555_1134</name>
</gene>
<dbReference type="Proteomes" id="UP001062632">
    <property type="component" value="Unassembled WGS sequence"/>
</dbReference>
<organism evidence="1 2">
    <name type="scientific">Neokomagataea thailandica NBRC 106555</name>
    <dbReference type="NCBI Taxonomy" id="1223520"/>
    <lineage>
        <taxon>Bacteria</taxon>
        <taxon>Pseudomonadati</taxon>
        <taxon>Pseudomonadota</taxon>
        <taxon>Alphaproteobacteria</taxon>
        <taxon>Acetobacterales</taxon>
        <taxon>Acetobacteraceae</taxon>
        <taxon>Neokomagataea</taxon>
    </lineage>
</organism>
<keyword evidence="2" id="KW-1185">Reference proteome</keyword>
<reference evidence="1 2" key="1">
    <citation type="submission" date="2013-04" db="EMBL/GenBank/DDBJ databases">
        <title>The genome sequencing project of 58 acetic acid bacteria.</title>
        <authorList>
            <person name="Okamoto-Kainuma A."/>
            <person name="Ishikawa M."/>
            <person name="Umino S."/>
            <person name="Koizumi Y."/>
            <person name="Shiwa Y."/>
            <person name="Yoshikawa H."/>
            <person name="Matsutani M."/>
            <person name="Matsushita K."/>
        </authorList>
    </citation>
    <scope>NUCLEOTIDE SEQUENCE [LARGE SCALE GENOMIC DNA]</scope>
    <source>
        <strain evidence="1 2">NBRC 106555</strain>
    </source>
</reference>
<evidence type="ECO:0000313" key="1">
    <source>
        <dbReference type="EMBL" id="GBR53017.1"/>
    </source>
</evidence>
<sequence length="77" mass="8377">MIGRAFHEQLHTAVVIGMLIEEKFAEPAPLWRQNGIPHSAAFGSKGYVVAYQALQKGSAVLACEGEDRAVWEKASHA</sequence>
<dbReference type="EMBL" id="BAQC01000030">
    <property type="protein sequence ID" value="GBR53017.1"/>
    <property type="molecule type" value="Genomic_DNA"/>
</dbReference>